<gene>
    <name evidence="2" type="ORF">BBEV_0482</name>
</gene>
<keyword evidence="1" id="KW-0472">Membrane</keyword>
<protein>
    <submittedName>
        <fullName evidence="2">Uncharacterized protein</fullName>
    </submittedName>
</protein>
<evidence type="ECO:0000256" key="1">
    <source>
        <dbReference type="SAM" id="Phobius"/>
    </source>
</evidence>
<feature type="transmembrane region" description="Helical" evidence="1">
    <location>
        <begin position="39"/>
        <end position="59"/>
    </location>
</feature>
<keyword evidence="1" id="KW-0812">Transmembrane</keyword>
<evidence type="ECO:0000313" key="2">
    <source>
        <dbReference type="EMBL" id="AOM81875.1"/>
    </source>
</evidence>
<evidence type="ECO:0000313" key="3">
    <source>
        <dbReference type="Proteomes" id="UP000094463"/>
    </source>
</evidence>
<dbReference type="KEGG" id="bbev:BBEV_0482"/>
<dbReference type="AlphaFoldDB" id="A0A1D7QS93"/>
<name>A0A1D7QS93_9BACI</name>
<keyword evidence="1" id="KW-1133">Transmembrane helix</keyword>
<dbReference type="EMBL" id="CP012502">
    <property type="protein sequence ID" value="AOM81875.1"/>
    <property type="molecule type" value="Genomic_DNA"/>
</dbReference>
<keyword evidence="3" id="KW-1185">Reference proteome</keyword>
<sequence>MGESIVGFTRRSVLAVMVLLLSWPVAVKADDGFASGLPVPWYWLVFAGAMVSSAGIVIYRRNTKVYKD</sequence>
<reference evidence="2 3" key="1">
    <citation type="submission" date="2015-08" db="EMBL/GenBank/DDBJ databases">
        <title>The complete genome sequence of Bacillus beveridgei MLTeJB.</title>
        <authorList>
            <person name="Hanson T.E."/>
            <person name="Mesa C."/>
            <person name="Basesman S.M."/>
            <person name="Oremland R.S."/>
        </authorList>
    </citation>
    <scope>NUCLEOTIDE SEQUENCE [LARGE SCALE GENOMIC DNA]</scope>
    <source>
        <strain evidence="2 3">MLTeJB</strain>
    </source>
</reference>
<proteinExistence type="predicted"/>
<organism evidence="2 3">
    <name type="scientific">Salisediminibacterium beveridgei</name>
    <dbReference type="NCBI Taxonomy" id="632773"/>
    <lineage>
        <taxon>Bacteria</taxon>
        <taxon>Bacillati</taxon>
        <taxon>Bacillota</taxon>
        <taxon>Bacilli</taxon>
        <taxon>Bacillales</taxon>
        <taxon>Bacillaceae</taxon>
        <taxon>Salisediminibacterium</taxon>
    </lineage>
</organism>
<dbReference type="Proteomes" id="UP000094463">
    <property type="component" value="Chromosome"/>
</dbReference>
<dbReference type="STRING" id="632773.BBEV_0482"/>
<accession>A0A1D7QS93</accession>